<evidence type="ECO:0000256" key="7">
    <source>
        <dbReference type="ARBA" id="ARBA00023242"/>
    </source>
</evidence>
<dbReference type="PROSITE" id="PS50157">
    <property type="entry name" value="ZINC_FINGER_C2H2_2"/>
    <property type="match status" value="8"/>
</dbReference>
<dbReference type="AlphaFoldDB" id="A0AAW1URW7"/>
<dbReference type="InterPro" id="IPR036236">
    <property type="entry name" value="Znf_C2H2_sf"/>
</dbReference>
<sequence length="598" mass="70677">MSSYEDIRDVHLNLTTLIALRSKLKKRVRDEDPDYRGFKCEKKINEYACKACEESSSKQISDHNIKYLNRFPLQCPESSNEEKVKRVRNKFSKLQTDKGYECVQCAKFFATRQSYRTHQRKEHDNERFVCDLCGKVLTEIASLRNHRRTHSGEKPFMCEDCGKNFSSKKLLRTHERVHSGEKPNKCPTCDKRFAQRAALNTHMKYHSGVRPHVCSICQKGFITRTLLKNHLKKHGVTVNLSSDEKCFLHLSDNLNIEELEENYICDICSCIFRKKEDFLGHNWNACGNIFRCCRCNVPFNTLNELHRHAHNHKIEEADEEIEEIVLNYDGQLVSIPKQNLVDSDELLYVLDDSQCVNEVVVEDQASYQQRRELSKNVEVVRLDHGYMLQNTEQEEEGKSFETSVVKTSNKKNDGTSKQRANILKKRHELPDFTSTNYIYIQANEEIDIPHYKCLRCEQLFINKFVFFRHIEKGKCYINNCDVCSATFAKNSDFYLHYTVFHTDRAVCNFCFRTFMYEKNVKEHMLRHLDQFRHRCEECNKGFYTVREYRNHYKNRHMGIRHKCEFCSRTFADEYYFKRHIATHSNSNIIVEFDVSPGE</sequence>
<name>A0AAW1URW7_9CUCU</name>
<feature type="region of interest" description="Disordered" evidence="9">
    <location>
        <begin position="392"/>
        <end position="417"/>
    </location>
</feature>
<evidence type="ECO:0000256" key="6">
    <source>
        <dbReference type="ARBA" id="ARBA00023125"/>
    </source>
</evidence>
<dbReference type="PANTHER" id="PTHR24390:SF159">
    <property type="entry name" value="GROWTH FACTOR INDEPENDENT 1 TRANSCRIPTIONAL REPRESSOR"/>
    <property type="match status" value="1"/>
</dbReference>
<dbReference type="GO" id="GO:0005634">
    <property type="term" value="C:nucleus"/>
    <property type="evidence" value="ECO:0007669"/>
    <property type="project" value="UniProtKB-SubCell"/>
</dbReference>
<gene>
    <name evidence="11" type="ORF">WA026_013749</name>
</gene>
<dbReference type="Proteomes" id="UP001431783">
    <property type="component" value="Unassembled WGS sequence"/>
</dbReference>
<dbReference type="Pfam" id="PF13912">
    <property type="entry name" value="zf-C2H2_6"/>
    <property type="match status" value="1"/>
</dbReference>
<dbReference type="FunFam" id="3.30.160.60:FF:002343">
    <property type="entry name" value="Zinc finger protein 33A"/>
    <property type="match status" value="2"/>
</dbReference>
<keyword evidence="6" id="KW-0238">DNA-binding</keyword>
<evidence type="ECO:0000256" key="9">
    <source>
        <dbReference type="SAM" id="MobiDB-lite"/>
    </source>
</evidence>
<feature type="domain" description="C2H2-type" evidence="10">
    <location>
        <begin position="212"/>
        <end position="234"/>
    </location>
</feature>
<keyword evidence="3" id="KW-0677">Repeat</keyword>
<dbReference type="PANTHER" id="PTHR24390">
    <property type="entry name" value="ZINC FINGER PROTEIN"/>
    <property type="match status" value="1"/>
</dbReference>
<keyword evidence="4 8" id="KW-0863">Zinc-finger</keyword>
<dbReference type="GO" id="GO:0008270">
    <property type="term" value="F:zinc ion binding"/>
    <property type="evidence" value="ECO:0007669"/>
    <property type="project" value="UniProtKB-KW"/>
</dbReference>
<keyword evidence="2" id="KW-0479">Metal-binding</keyword>
<feature type="domain" description="C2H2-type" evidence="10">
    <location>
        <begin position="561"/>
        <end position="588"/>
    </location>
</feature>
<evidence type="ECO:0000256" key="2">
    <source>
        <dbReference type="ARBA" id="ARBA00022723"/>
    </source>
</evidence>
<dbReference type="Gene3D" id="3.30.160.60">
    <property type="entry name" value="Classic Zinc Finger"/>
    <property type="match status" value="6"/>
</dbReference>
<feature type="domain" description="C2H2-type" evidence="10">
    <location>
        <begin position="290"/>
        <end position="317"/>
    </location>
</feature>
<evidence type="ECO:0000259" key="10">
    <source>
        <dbReference type="PROSITE" id="PS50157"/>
    </source>
</evidence>
<dbReference type="FunFam" id="3.30.160.60:FF:000446">
    <property type="entry name" value="Zinc finger protein"/>
    <property type="match status" value="1"/>
</dbReference>
<feature type="domain" description="C2H2-type" evidence="10">
    <location>
        <begin position="100"/>
        <end position="128"/>
    </location>
</feature>
<dbReference type="Pfam" id="PF00096">
    <property type="entry name" value="zf-C2H2"/>
    <property type="match status" value="5"/>
</dbReference>
<protein>
    <recommendedName>
        <fullName evidence="10">C2H2-type domain-containing protein</fullName>
    </recommendedName>
</protein>
<dbReference type="SUPFAM" id="SSF57667">
    <property type="entry name" value="beta-beta-alpha zinc fingers"/>
    <property type="match status" value="4"/>
</dbReference>
<dbReference type="GO" id="GO:0006357">
    <property type="term" value="P:regulation of transcription by RNA polymerase II"/>
    <property type="evidence" value="ECO:0007669"/>
    <property type="project" value="TreeGrafter"/>
</dbReference>
<reference evidence="11 12" key="1">
    <citation type="submission" date="2023-03" db="EMBL/GenBank/DDBJ databases">
        <title>Genome insight into feeding habits of ladybird beetles.</title>
        <authorList>
            <person name="Li H.-S."/>
            <person name="Huang Y.-H."/>
            <person name="Pang H."/>
        </authorList>
    </citation>
    <scope>NUCLEOTIDE SEQUENCE [LARGE SCALE GENOMIC DNA]</scope>
    <source>
        <strain evidence="11">SYSU_2023b</strain>
        <tissue evidence="11">Whole body</tissue>
    </source>
</reference>
<feature type="domain" description="C2H2-type" evidence="10">
    <location>
        <begin position="533"/>
        <end position="561"/>
    </location>
</feature>
<evidence type="ECO:0000256" key="3">
    <source>
        <dbReference type="ARBA" id="ARBA00022737"/>
    </source>
</evidence>
<dbReference type="GO" id="GO:0000978">
    <property type="term" value="F:RNA polymerase II cis-regulatory region sequence-specific DNA binding"/>
    <property type="evidence" value="ECO:0007669"/>
    <property type="project" value="TreeGrafter"/>
</dbReference>
<dbReference type="PROSITE" id="PS00028">
    <property type="entry name" value="ZINC_FINGER_C2H2_1"/>
    <property type="match status" value="9"/>
</dbReference>
<accession>A0AAW1URW7</accession>
<dbReference type="InterPro" id="IPR013087">
    <property type="entry name" value="Znf_C2H2_type"/>
</dbReference>
<evidence type="ECO:0000256" key="1">
    <source>
        <dbReference type="ARBA" id="ARBA00004123"/>
    </source>
</evidence>
<comment type="subcellular location">
    <subcellularLocation>
        <location evidence="1">Nucleus</location>
    </subcellularLocation>
</comment>
<organism evidence="11 12">
    <name type="scientific">Henosepilachna vigintioctopunctata</name>
    <dbReference type="NCBI Taxonomy" id="420089"/>
    <lineage>
        <taxon>Eukaryota</taxon>
        <taxon>Metazoa</taxon>
        <taxon>Ecdysozoa</taxon>
        <taxon>Arthropoda</taxon>
        <taxon>Hexapoda</taxon>
        <taxon>Insecta</taxon>
        <taxon>Pterygota</taxon>
        <taxon>Neoptera</taxon>
        <taxon>Endopterygota</taxon>
        <taxon>Coleoptera</taxon>
        <taxon>Polyphaga</taxon>
        <taxon>Cucujiformia</taxon>
        <taxon>Coccinelloidea</taxon>
        <taxon>Coccinellidae</taxon>
        <taxon>Epilachninae</taxon>
        <taxon>Epilachnini</taxon>
        <taxon>Henosepilachna</taxon>
    </lineage>
</organism>
<evidence type="ECO:0000313" key="11">
    <source>
        <dbReference type="EMBL" id="KAK9885874.1"/>
    </source>
</evidence>
<keyword evidence="7" id="KW-0539">Nucleus</keyword>
<evidence type="ECO:0000313" key="12">
    <source>
        <dbReference type="Proteomes" id="UP001431783"/>
    </source>
</evidence>
<proteinExistence type="predicted"/>
<feature type="domain" description="C2H2-type" evidence="10">
    <location>
        <begin position="156"/>
        <end position="183"/>
    </location>
</feature>
<comment type="caution">
    <text evidence="11">The sequence shown here is derived from an EMBL/GenBank/DDBJ whole genome shotgun (WGS) entry which is preliminary data.</text>
</comment>
<dbReference type="GO" id="GO:0003700">
    <property type="term" value="F:DNA-binding transcription factor activity"/>
    <property type="evidence" value="ECO:0007669"/>
    <property type="project" value="TreeGrafter"/>
</dbReference>
<evidence type="ECO:0000256" key="8">
    <source>
        <dbReference type="PROSITE-ProRule" id="PRU00042"/>
    </source>
</evidence>
<dbReference type="SMART" id="SM00355">
    <property type="entry name" value="ZnF_C2H2"/>
    <property type="match status" value="11"/>
</dbReference>
<keyword evidence="12" id="KW-1185">Reference proteome</keyword>
<keyword evidence="5" id="KW-0862">Zinc</keyword>
<evidence type="ECO:0000256" key="5">
    <source>
        <dbReference type="ARBA" id="ARBA00022833"/>
    </source>
</evidence>
<dbReference type="EMBL" id="JARQZJ010000097">
    <property type="protein sequence ID" value="KAK9885874.1"/>
    <property type="molecule type" value="Genomic_DNA"/>
</dbReference>
<feature type="domain" description="C2H2-type" evidence="10">
    <location>
        <begin position="184"/>
        <end position="211"/>
    </location>
</feature>
<evidence type="ECO:0000256" key="4">
    <source>
        <dbReference type="ARBA" id="ARBA00022771"/>
    </source>
</evidence>
<feature type="domain" description="C2H2-type" evidence="10">
    <location>
        <begin position="128"/>
        <end position="155"/>
    </location>
</feature>